<dbReference type="GeneID" id="28725290"/>
<dbReference type="GO" id="GO:0005743">
    <property type="term" value="C:mitochondrial inner membrane"/>
    <property type="evidence" value="ECO:0007669"/>
    <property type="project" value="UniProtKB-SubCell"/>
</dbReference>
<dbReference type="InterPro" id="IPR011527">
    <property type="entry name" value="ABC1_TM_dom"/>
</dbReference>
<reference evidence="20 21" key="1">
    <citation type="submission" date="2016-01" db="EMBL/GenBank/DDBJ databases">
        <title>Genome sequence of the yeast Holleya sinecauda.</title>
        <authorList>
            <person name="Dietrich F.S."/>
        </authorList>
    </citation>
    <scope>NUCLEOTIDE SEQUENCE [LARGE SCALE GENOMIC DNA]</scope>
    <source>
        <strain evidence="20 21">ATCC 58844</strain>
    </source>
</reference>
<evidence type="ECO:0000256" key="17">
    <source>
        <dbReference type="SAM" id="Phobius"/>
    </source>
</evidence>
<dbReference type="GO" id="GO:0016887">
    <property type="term" value="F:ATP hydrolysis activity"/>
    <property type="evidence" value="ECO:0007669"/>
    <property type="project" value="InterPro"/>
</dbReference>
<evidence type="ECO:0000256" key="6">
    <source>
        <dbReference type="ARBA" id="ARBA00022792"/>
    </source>
</evidence>
<dbReference type="GO" id="GO:0140359">
    <property type="term" value="F:ABC-type transporter activity"/>
    <property type="evidence" value="ECO:0007669"/>
    <property type="project" value="InterPro"/>
</dbReference>
<dbReference type="SMART" id="SM00382">
    <property type="entry name" value="AAA"/>
    <property type="match status" value="1"/>
</dbReference>
<dbReference type="Proteomes" id="UP000243052">
    <property type="component" value="Chromosome vi"/>
</dbReference>
<evidence type="ECO:0000256" key="11">
    <source>
        <dbReference type="ARBA" id="ARBA00023128"/>
    </source>
</evidence>
<dbReference type="AlphaFoldDB" id="A0A0X8HUX0"/>
<keyword evidence="5" id="KW-0547">Nucleotide-binding</keyword>
<keyword evidence="9" id="KW-1278">Translocase</keyword>
<evidence type="ECO:0000256" key="10">
    <source>
        <dbReference type="ARBA" id="ARBA00022989"/>
    </source>
</evidence>
<dbReference type="InterPro" id="IPR027417">
    <property type="entry name" value="P-loop_NTPase"/>
</dbReference>
<dbReference type="GO" id="GO:0006879">
    <property type="term" value="P:intracellular iron ion homeostasis"/>
    <property type="evidence" value="ECO:0007669"/>
    <property type="project" value="TreeGrafter"/>
</dbReference>
<comment type="subunit">
    <text evidence="2">Homodimer.</text>
</comment>
<dbReference type="InterPro" id="IPR003593">
    <property type="entry name" value="AAA+_ATPase"/>
</dbReference>
<evidence type="ECO:0000256" key="14">
    <source>
        <dbReference type="ARBA" id="ARBA00039906"/>
    </source>
</evidence>
<evidence type="ECO:0000256" key="5">
    <source>
        <dbReference type="ARBA" id="ARBA00022741"/>
    </source>
</evidence>
<dbReference type="PROSITE" id="PS50893">
    <property type="entry name" value="ABC_TRANSPORTER_2"/>
    <property type="match status" value="1"/>
</dbReference>
<feature type="transmembrane region" description="Helical" evidence="17">
    <location>
        <begin position="161"/>
        <end position="181"/>
    </location>
</feature>
<keyword evidence="7" id="KW-0067">ATP-binding</keyword>
<dbReference type="PANTHER" id="PTHR24221:SF402">
    <property type="entry name" value="IRON-SULFUR CLUSTERS TRANSPORTER ABCB7, MITOCHONDRIAL"/>
    <property type="match status" value="1"/>
</dbReference>
<dbReference type="FunFam" id="1.20.1560.10:FF:000004">
    <property type="entry name" value="ATP-binding cassette sub-family B member 7"/>
    <property type="match status" value="1"/>
</dbReference>
<dbReference type="Pfam" id="PF00005">
    <property type="entry name" value="ABC_tran"/>
    <property type="match status" value="1"/>
</dbReference>
<evidence type="ECO:0000256" key="3">
    <source>
        <dbReference type="ARBA" id="ARBA00022448"/>
    </source>
</evidence>
<keyword evidence="6" id="KW-0999">Mitochondrion inner membrane</keyword>
<feature type="domain" description="ABC transporter" evidence="18">
    <location>
        <begin position="445"/>
        <end position="681"/>
    </location>
</feature>
<evidence type="ECO:0000256" key="15">
    <source>
        <dbReference type="ARBA" id="ARBA00040792"/>
    </source>
</evidence>
<dbReference type="CDD" id="cd18582">
    <property type="entry name" value="ABC_6TM_ATM1_ABCB7"/>
    <property type="match status" value="1"/>
</dbReference>
<keyword evidence="11" id="KW-0496">Mitochondrion</keyword>
<dbReference type="OrthoDB" id="6500128at2759"/>
<dbReference type="PANTHER" id="PTHR24221">
    <property type="entry name" value="ATP-BINDING CASSETTE SUB-FAMILY B"/>
    <property type="match status" value="1"/>
</dbReference>
<name>A0A0X8HUX0_9SACH</name>
<dbReference type="PROSITE" id="PS00211">
    <property type="entry name" value="ABC_TRANSPORTER_1"/>
    <property type="match status" value="1"/>
</dbReference>
<evidence type="ECO:0000256" key="1">
    <source>
        <dbReference type="ARBA" id="ARBA00004448"/>
    </source>
</evidence>
<dbReference type="InterPro" id="IPR003439">
    <property type="entry name" value="ABC_transporter-like_ATP-bd"/>
</dbReference>
<evidence type="ECO:0000256" key="9">
    <source>
        <dbReference type="ARBA" id="ARBA00022967"/>
    </source>
</evidence>
<organism evidence="20 21">
    <name type="scientific">Eremothecium sinecaudum</name>
    <dbReference type="NCBI Taxonomy" id="45286"/>
    <lineage>
        <taxon>Eukaryota</taxon>
        <taxon>Fungi</taxon>
        <taxon>Dikarya</taxon>
        <taxon>Ascomycota</taxon>
        <taxon>Saccharomycotina</taxon>
        <taxon>Saccharomycetes</taxon>
        <taxon>Saccharomycetales</taxon>
        <taxon>Saccharomycetaceae</taxon>
        <taxon>Eremothecium</taxon>
    </lineage>
</organism>
<evidence type="ECO:0000256" key="4">
    <source>
        <dbReference type="ARBA" id="ARBA00022692"/>
    </source>
</evidence>
<evidence type="ECO:0000259" key="19">
    <source>
        <dbReference type="PROSITE" id="PS50929"/>
    </source>
</evidence>
<dbReference type="InterPro" id="IPR036640">
    <property type="entry name" value="ABC1_TM_sf"/>
</dbReference>
<comment type="subcellular location">
    <subcellularLocation>
        <location evidence="1">Mitochondrion inner membrane</location>
        <topology evidence="1">Multi-pass membrane protein</topology>
    </subcellularLocation>
</comment>
<feature type="transmembrane region" description="Helical" evidence="17">
    <location>
        <begin position="348"/>
        <end position="370"/>
    </location>
</feature>
<dbReference type="InterPro" id="IPR017871">
    <property type="entry name" value="ABC_transporter-like_CS"/>
</dbReference>
<feature type="domain" description="ABC transmembrane type-1" evidence="19">
    <location>
        <begin position="121"/>
        <end position="410"/>
    </location>
</feature>
<dbReference type="RefSeq" id="XP_017988962.1">
    <property type="nucleotide sequence ID" value="XM_018133473.1"/>
</dbReference>
<dbReference type="Gene3D" id="1.20.1560.10">
    <property type="entry name" value="ABC transporter type 1, transmembrane domain"/>
    <property type="match status" value="1"/>
</dbReference>
<evidence type="ECO:0000313" key="20">
    <source>
        <dbReference type="EMBL" id="AMD21966.1"/>
    </source>
</evidence>
<feature type="transmembrane region" description="Helical" evidence="17">
    <location>
        <begin position="234"/>
        <end position="255"/>
    </location>
</feature>
<comment type="similarity">
    <text evidence="13">Belongs to the ABC transporter superfamily. ABCB family. Heavy Metal importer (TC 3.A.1.210) subfamily.</text>
</comment>
<sequence length="695" mass="77511">MNRLLLLAPTRPSSRLLLSKRYPVSLSNLSTKRSISWHRTVLFQKCQNIWDKSKTENISSNGKSIVSQVDTPKPPVVNQAAKNPAPKSNSKTPTISELRILLDLFKYIWPKGNVKVKSRVVIAIALLVAGKLLNIQVPFFFKSVVDSMNVEWSDAATAIPLVTMITILSYGAARFGSVLFVELRNAVFSKVAQSAISQVSLQTFQHLMKLDLGWHLSRHTGELTRAMDRGCKGISYVLGAMVFHIIPITFEISVVCGILTYQFGASFAAITFSTMLLYSIFTIKTTSWRTQFRKDANKADGKAATVVLDSLINFEAVKYFNNEGYLAQKYHKSLLSYRDSQIKIAQSLAILNSGQSLIFTVALTAMMYMASNGIMQGSLTVGDLVLINQLVFQVSMPLNFLGSVYRDLKQSLIDMESLFKLQTNKVKIQNYERPLMLPENIPHEIKFENVTFGYDPQRLILKNATFTLPAGKKTAIVGYSGSGKSTILKLVFRFYDPQQGRILIDGKDITTIDLNNLRHNIGVVPQDTPLFNDTILENIRFGKIDATQEEIDKAIEKAQLSRLIANLPSGTNTITGERGLMISGGEKQRLAIARVLLKDAPIMFFDEATSALDTYTEQAVLKTIKENFTDGSKTSVFIAHRLRTIADADKIIVLEKGEVLEEGTHISLLSKPDSKYSKLWNIQENVNSIEKSEPL</sequence>
<dbReference type="InterPro" id="IPR039421">
    <property type="entry name" value="Type_1_exporter"/>
</dbReference>
<evidence type="ECO:0000256" key="2">
    <source>
        <dbReference type="ARBA" id="ARBA00011738"/>
    </source>
</evidence>
<evidence type="ECO:0000256" key="7">
    <source>
        <dbReference type="ARBA" id="ARBA00022840"/>
    </source>
</evidence>
<evidence type="ECO:0000313" key="21">
    <source>
        <dbReference type="Proteomes" id="UP000243052"/>
    </source>
</evidence>
<keyword evidence="12 17" id="KW-0472">Membrane</keyword>
<dbReference type="SUPFAM" id="SSF52540">
    <property type="entry name" value="P-loop containing nucleoside triphosphate hydrolases"/>
    <property type="match status" value="1"/>
</dbReference>
<dbReference type="GO" id="GO:0140466">
    <property type="term" value="P:iron-sulfur cluster export from the mitochondrion"/>
    <property type="evidence" value="ECO:0007669"/>
    <property type="project" value="UniProtKB-ARBA"/>
</dbReference>
<proteinExistence type="inferred from homology"/>
<keyword evidence="3" id="KW-0813">Transport</keyword>
<feature type="transmembrane region" description="Helical" evidence="17">
    <location>
        <begin position="261"/>
        <end position="283"/>
    </location>
</feature>
<evidence type="ECO:0000256" key="8">
    <source>
        <dbReference type="ARBA" id="ARBA00022946"/>
    </source>
</evidence>
<dbReference type="Pfam" id="PF00664">
    <property type="entry name" value="ABC_membrane"/>
    <property type="match status" value="1"/>
</dbReference>
<dbReference type="STRING" id="45286.A0A0X8HUX0"/>
<dbReference type="GO" id="GO:0005524">
    <property type="term" value="F:ATP binding"/>
    <property type="evidence" value="ECO:0007669"/>
    <property type="project" value="UniProtKB-KW"/>
</dbReference>
<keyword evidence="10 17" id="KW-1133">Transmembrane helix</keyword>
<protein>
    <recommendedName>
        <fullName evidence="14">Iron-sulfur clusters transporter ATM1, mitochondrial</fullName>
    </recommendedName>
    <alternativeName>
        <fullName evidence="15">Iron-sulfur clusters transporter atm1, mitochondrial</fullName>
    </alternativeName>
</protein>
<dbReference type="Gene3D" id="3.40.50.300">
    <property type="entry name" value="P-loop containing nucleotide triphosphate hydrolases"/>
    <property type="match status" value="1"/>
</dbReference>
<dbReference type="FunFam" id="3.40.50.300:FF:000287">
    <property type="entry name" value="Multidrug ABC transporter ATP-binding protein"/>
    <property type="match status" value="1"/>
</dbReference>
<dbReference type="PROSITE" id="PS50929">
    <property type="entry name" value="ABC_TM1F"/>
    <property type="match status" value="1"/>
</dbReference>
<keyword evidence="8" id="KW-0809">Transit peptide</keyword>
<dbReference type="EMBL" id="CP014246">
    <property type="protein sequence ID" value="AMD21966.1"/>
    <property type="molecule type" value="Genomic_DNA"/>
</dbReference>
<feature type="transmembrane region" description="Helical" evidence="17">
    <location>
        <begin position="120"/>
        <end position="141"/>
    </location>
</feature>
<dbReference type="SUPFAM" id="SSF90123">
    <property type="entry name" value="ABC transporter transmembrane region"/>
    <property type="match status" value="1"/>
</dbReference>
<gene>
    <name evidence="20" type="ORF">AW171_hschr63965</name>
</gene>
<evidence type="ECO:0000259" key="18">
    <source>
        <dbReference type="PROSITE" id="PS50893"/>
    </source>
</evidence>
<accession>A0A0X8HUX0</accession>
<evidence type="ECO:0000256" key="12">
    <source>
        <dbReference type="ARBA" id="ARBA00023136"/>
    </source>
</evidence>
<evidence type="ECO:0000256" key="16">
    <source>
        <dbReference type="ARBA" id="ARBA00045666"/>
    </source>
</evidence>
<comment type="function">
    <text evidence="16">Performs an essential function in the generation of cytoplasmic iron-sulfur proteins by mediating the ATP-dependent export of Fe/S cluster precursors synthesized by NFS1 and other mitochondrial proteins. Hydrolyzes ATP. Binds glutathione and may function by transporting a glutathione-conjugated iron-sulfur compound.</text>
</comment>
<keyword evidence="4 17" id="KW-0812">Transmembrane</keyword>
<evidence type="ECO:0000256" key="13">
    <source>
        <dbReference type="ARBA" id="ARBA00024363"/>
    </source>
</evidence>
<keyword evidence="21" id="KW-1185">Reference proteome</keyword>